<feature type="region of interest" description="Disordered" evidence="1">
    <location>
        <begin position="97"/>
        <end position="119"/>
    </location>
</feature>
<dbReference type="AlphaFoldDB" id="A0A976IEA2"/>
<sequence>MKIASNMIFSGTDDSRGWKEDADSESKSLRLNISALTALGGLEMLVLTFFNATRQELLRVSGVCSAWRAFSKELHVLGANACHPMGKVSVAAIAGSGARPDASAGKGAGDPDYYDLSKA</sequence>
<protein>
    <recommendedName>
        <fullName evidence="4">F-box domain-containing protein</fullName>
    </recommendedName>
</protein>
<dbReference type="RefSeq" id="XP_067818035.1">
    <property type="nucleotide sequence ID" value="XM_067967333.1"/>
</dbReference>
<keyword evidence="3" id="KW-1185">Reference proteome</keyword>
<dbReference type="GeneID" id="94353004"/>
<reference evidence="2 3" key="1">
    <citation type="journal article" date="2021" name="Genome Biol.">
        <title>AFLAP: assembly-free linkage analysis pipeline using k-mers from genome sequencing data.</title>
        <authorList>
            <person name="Fletcher K."/>
            <person name="Zhang L."/>
            <person name="Gil J."/>
            <person name="Han R."/>
            <person name="Cavanaugh K."/>
            <person name="Michelmore R."/>
        </authorList>
    </citation>
    <scope>NUCLEOTIDE SEQUENCE [LARGE SCALE GENOMIC DNA]</scope>
    <source>
        <strain evidence="2 3">SF5</strain>
    </source>
</reference>
<organism evidence="2 3">
    <name type="scientific">Bremia lactucae</name>
    <name type="common">Lettuce downy mildew</name>
    <dbReference type="NCBI Taxonomy" id="4779"/>
    <lineage>
        <taxon>Eukaryota</taxon>
        <taxon>Sar</taxon>
        <taxon>Stramenopiles</taxon>
        <taxon>Oomycota</taxon>
        <taxon>Peronosporomycetes</taxon>
        <taxon>Peronosporales</taxon>
        <taxon>Peronosporaceae</taxon>
        <taxon>Bremia</taxon>
    </lineage>
</organism>
<gene>
    <name evidence="2" type="ORF">CCR75_009292</name>
</gene>
<evidence type="ECO:0000313" key="3">
    <source>
        <dbReference type="Proteomes" id="UP000294530"/>
    </source>
</evidence>
<proteinExistence type="predicted"/>
<evidence type="ECO:0000256" key="1">
    <source>
        <dbReference type="SAM" id="MobiDB-lite"/>
    </source>
</evidence>
<evidence type="ECO:0000313" key="2">
    <source>
        <dbReference type="EMBL" id="TDH68536.1"/>
    </source>
</evidence>
<comment type="caution">
    <text evidence="2">The sequence shown here is derived from an EMBL/GenBank/DDBJ whole genome shotgun (WGS) entry which is preliminary data.</text>
</comment>
<dbReference type="KEGG" id="blac:94353004"/>
<accession>A0A976IEA2</accession>
<dbReference type="EMBL" id="SHOA02000016">
    <property type="protein sequence ID" value="TDH68536.1"/>
    <property type="molecule type" value="Genomic_DNA"/>
</dbReference>
<name>A0A976IEA2_BRELC</name>
<dbReference type="Proteomes" id="UP000294530">
    <property type="component" value="Unassembled WGS sequence"/>
</dbReference>
<dbReference type="OrthoDB" id="2095648at2759"/>
<evidence type="ECO:0008006" key="4">
    <source>
        <dbReference type="Google" id="ProtNLM"/>
    </source>
</evidence>